<dbReference type="GO" id="GO:0006897">
    <property type="term" value="P:endocytosis"/>
    <property type="evidence" value="ECO:0007669"/>
    <property type="project" value="TreeGrafter"/>
</dbReference>
<evidence type="ECO:0000313" key="7">
    <source>
        <dbReference type="EMBL" id="KAL0003107.1"/>
    </source>
</evidence>
<evidence type="ECO:0000256" key="2">
    <source>
        <dbReference type="ARBA" id="ARBA00004555"/>
    </source>
</evidence>
<evidence type="ECO:0000256" key="5">
    <source>
        <dbReference type="SAM" id="MobiDB-lite"/>
    </source>
</evidence>
<proteinExistence type="predicted"/>
<dbReference type="GO" id="GO:0005886">
    <property type="term" value="C:plasma membrane"/>
    <property type="evidence" value="ECO:0007669"/>
    <property type="project" value="TreeGrafter"/>
</dbReference>
<dbReference type="CDD" id="cd03571">
    <property type="entry name" value="ENTH"/>
    <property type="match status" value="1"/>
</dbReference>
<dbReference type="SMART" id="SM00273">
    <property type="entry name" value="ENTH"/>
    <property type="match status" value="1"/>
</dbReference>
<evidence type="ECO:0000256" key="1">
    <source>
        <dbReference type="ARBA" id="ARBA00004132"/>
    </source>
</evidence>
<feature type="compositionally biased region" description="Basic and acidic residues" evidence="5">
    <location>
        <begin position="292"/>
        <end position="311"/>
    </location>
</feature>
<evidence type="ECO:0000256" key="4">
    <source>
        <dbReference type="ARBA" id="ARBA00023329"/>
    </source>
</evidence>
<evidence type="ECO:0000256" key="3">
    <source>
        <dbReference type="ARBA" id="ARBA00023034"/>
    </source>
</evidence>
<gene>
    <name evidence="7" type="ORF">SO802_016888</name>
</gene>
<evidence type="ECO:0000313" key="8">
    <source>
        <dbReference type="Proteomes" id="UP001459277"/>
    </source>
</evidence>
<feature type="compositionally biased region" description="Polar residues" evidence="5">
    <location>
        <begin position="262"/>
        <end position="286"/>
    </location>
</feature>
<dbReference type="Pfam" id="PF01417">
    <property type="entry name" value="ENTH"/>
    <property type="match status" value="1"/>
</dbReference>
<feature type="region of interest" description="Disordered" evidence="5">
    <location>
        <begin position="193"/>
        <end position="214"/>
    </location>
</feature>
<reference evidence="7 8" key="1">
    <citation type="submission" date="2024-01" db="EMBL/GenBank/DDBJ databases">
        <title>A telomere-to-telomere, gap-free genome of sweet tea (Lithocarpus litseifolius).</title>
        <authorList>
            <person name="Zhou J."/>
        </authorList>
    </citation>
    <scope>NUCLEOTIDE SEQUENCE [LARGE SCALE GENOMIC DNA]</scope>
    <source>
        <strain evidence="7">Zhou-2022a</strain>
        <tissue evidence="7">Leaf</tissue>
    </source>
</reference>
<keyword evidence="3" id="KW-0333">Golgi apparatus</keyword>
<feature type="domain" description="ENTH" evidence="6">
    <location>
        <begin position="26"/>
        <end position="159"/>
    </location>
</feature>
<feature type="compositionally biased region" description="Polar residues" evidence="5">
    <location>
        <begin position="312"/>
        <end position="344"/>
    </location>
</feature>
<comment type="caution">
    <text evidence="7">The sequence shown here is derived from an EMBL/GenBank/DDBJ whole genome shotgun (WGS) entry which is preliminary data.</text>
</comment>
<protein>
    <recommendedName>
        <fullName evidence="6">ENTH domain-containing protein</fullName>
    </recommendedName>
</protein>
<dbReference type="SUPFAM" id="SSF48464">
    <property type="entry name" value="ENTH/VHS domain"/>
    <property type="match status" value="1"/>
</dbReference>
<dbReference type="InterPro" id="IPR013809">
    <property type="entry name" value="ENTH"/>
</dbReference>
<sequence>MGSEIFHEFKRQASYFFTEKIKTARLVLTDVTPAELMTEEATNGNTGPPDIRTMGVISQAAFEVDDYWRIVEILHKRLFKFDRTNWRDFYKALILLEHLLTHGPRRVAEEFQCDKDVIKEIGNFQYIDERGFNWGLKVKDSSERVLKLLESETLLKEERARARKLTHGIEGFGSFSQRSSSKDTIMKDSSFQRFGRSNSHCNDDQNPENEPLVSSKSIIKQGTRTVQQTHEGINSVIKELENESDSWVGRSNSHCNDHQNPENESLISSKSLMKQGTRTAQQTHEGINSVLKEPENESDPLVRRSNSHDHQNPQNESLISSKNLIKQGTRTAQQTHESINSVPK</sequence>
<dbReference type="InterPro" id="IPR008942">
    <property type="entry name" value="ENTH_VHS"/>
</dbReference>
<dbReference type="PANTHER" id="PTHR12276:SF113">
    <property type="entry name" value="ENTH_VHS FAMILY PROTEIN"/>
    <property type="match status" value="1"/>
</dbReference>
<keyword evidence="8" id="KW-1185">Reference proteome</keyword>
<keyword evidence="4" id="KW-0968">Cytoplasmic vesicle</keyword>
<evidence type="ECO:0000259" key="6">
    <source>
        <dbReference type="PROSITE" id="PS50942"/>
    </source>
</evidence>
<dbReference type="Gene3D" id="1.25.40.90">
    <property type="match status" value="1"/>
</dbReference>
<comment type="subcellular location">
    <subcellularLocation>
        <location evidence="1">Cytoplasmic vesicle</location>
        <location evidence="1">Clathrin-coated vesicle</location>
    </subcellularLocation>
    <subcellularLocation>
        <location evidence="2">Golgi apparatus</location>
    </subcellularLocation>
</comment>
<name>A0AAW2CZV5_9ROSI</name>
<dbReference type="GO" id="GO:0005794">
    <property type="term" value="C:Golgi apparatus"/>
    <property type="evidence" value="ECO:0007669"/>
    <property type="project" value="UniProtKB-SubCell"/>
</dbReference>
<organism evidence="7 8">
    <name type="scientific">Lithocarpus litseifolius</name>
    <dbReference type="NCBI Taxonomy" id="425828"/>
    <lineage>
        <taxon>Eukaryota</taxon>
        <taxon>Viridiplantae</taxon>
        <taxon>Streptophyta</taxon>
        <taxon>Embryophyta</taxon>
        <taxon>Tracheophyta</taxon>
        <taxon>Spermatophyta</taxon>
        <taxon>Magnoliopsida</taxon>
        <taxon>eudicotyledons</taxon>
        <taxon>Gunneridae</taxon>
        <taxon>Pentapetalae</taxon>
        <taxon>rosids</taxon>
        <taxon>fabids</taxon>
        <taxon>Fagales</taxon>
        <taxon>Fagaceae</taxon>
        <taxon>Lithocarpus</taxon>
    </lineage>
</organism>
<dbReference type="PANTHER" id="PTHR12276">
    <property type="entry name" value="EPSIN/ENT-RELATED"/>
    <property type="match status" value="1"/>
</dbReference>
<dbReference type="AlphaFoldDB" id="A0AAW2CZV5"/>
<dbReference type="GO" id="GO:0030125">
    <property type="term" value="C:clathrin vesicle coat"/>
    <property type="evidence" value="ECO:0007669"/>
    <property type="project" value="TreeGrafter"/>
</dbReference>
<accession>A0AAW2CZV5</accession>
<dbReference type="GO" id="GO:0030276">
    <property type="term" value="F:clathrin binding"/>
    <property type="evidence" value="ECO:0007669"/>
    <property type="project" value="TreeGrafter"/>
</dbReference>
<dbReference type="GO" id="GO:0005543">
    <property type="term" value="F:phospholipid binding"/>
    <property type="evidence" value="ECO:0007669"/>
    <property type="project" value="TreeGrafter"/>
</dbReference>
<dbReference type="EMBL" id="JAZDWU010000005">
    <property type="protein sequence ID" value="KAL0003107.1"/>
    <property type="molecule type" value="Genomic_DNA"/>
</dbReference>
<dbReference type="Proteomes" id="UP001459277">
    <property type="component" value="Unassembled WGS sequence"/>
</dbReference>
<dbReference type="GO" id="GO:0005768">
    <property type="term" value="C:endosome"/>
    <property type="evidence" value="ECO:0007669"/>
    <property type="project" value="TreeGrafter"/>
</dbReference>
<feature type="region of interest" description="Disordered" evidence="5">
    <location>
        <begin position="244"/>
        <end position="344"/>
    </location>
</feature>
<dbReference type="PROSITE" id="PS50942">
    <property type="entry name" value="ENTH"/>
    <property type="match status" value="1"/>
</dbReference>